<sequence length="93" mass="10291">MIVSLFRSLTSLHFVHQVMMVNGDHRIGIFAKRAIAPGEELFFDYRYGPTEQLKYVGIERDTDAPGKALPIPPEVQSFIAQSPQSLKNGASGT</sequence>
<dbReference type="PANTHER" id="PTHR45747">
    <property type="entry name" value="HISTONE-LYSINE N-METHYLTRANSFERASE E(Z)"/>
    <property type="match status" value="1"/>
</dbReference>
<dbReference type="Pfam" id="PF00856">
    <property type="entry name" value="SET"/>
    <property type="match status" value="1"/>
</dbReference>
<dbReference type="OrthoDB" id="6141102at2759"/>
<evidence type="ECO:0000256" key="1">
    <source>
        <dbReference type="ARBA" id="ARBA00023015"/>
    </source>
</evidence>
<keyword evidence="2" id="KW-0804">Transcription</keyword>
<dbReference type="SUPFAM" id="SSF82199">
    <property type="entry name" value="SET domain"/>
    <property type="match status" value="1"/>
</dbReference>
<dbReference type="GO" id="GO:0046976">
    <property type="term" value="F:histone H3K27 methyltransferase activity"/>
    <property type="evidence" value="ECO:0007669"/>
    <property type="project" value="TreeGrafter"/>
</dbReference>
<dbReference type="GO" id="GO:0031507">
    <property type="term" value="P:heterochromatin formation"/>
    <property type="evidence" value="ECO:0007669"/>
    <property type="project" value="TreeGrafter"/>
</dbReference>
<dbReference type="Proteomes" id="UP000728185">
    <property type="component" value="Unassembled WGS sequence"/>
</dbReference>
<accession>A0A8E0RSC6</accession>
<dbReference type="EMBL" id="LUCM01009601">
    <property type="protein sequence ID" value="KAA0186710.1"/>
    <property type="molecule type" value="Genomic_DNA"/>
</dbReference>
<dbReference type="GO" id="GO:0003682">
    <property type="term" value="F:chromatin binding"/>
    <property type="evidence" value="ECO:0007669"/>
    <property type="project" value="TreeGrafter"/>
</dbReference>
<evidence type="ECO:0000259" key="3">
    <source>
        <dbReference type="Pfam" id="PF00856"/>
    </source>
</evidence>
<dbReference type="AlphaFoldDB" id="A0A8E0RSC6"/>
<feature type="domain" description="SET" evidence="3">
    <location>
        <begin position="18"/>
        <end position="45"/>
    </location>
</feature>
<dbReference type="Gene3D" id="2.170.270.10">
    <property type="entry name" value="SET domain"/>
    <property type="match status" value="1"/>
</dbReference>
<evidence type="ECO:0000313" key="5">
    <source>
        <dbReference type="Proteomes" id="UP000728185"/>
    </source>
</evidence>
<keyword evidence="5" id="KW-1185">Reference proteome</keyword>
<dbReference type="PANTHER" id="PTHR45747:SF4">
    <property type="entry name" value="HISTONE-LYSINE N-METHYLTRANSFERASE E(Z)"/>
    <property type="match status" value="1"/>
</dbReference>
<gene>
    <name evidence="4" type="ORF">FBUS_06456</name>
</gene>
<dbReference type="GO" id="GO:0035098">
    <property type="term" value="C:ESC/E(Z) complex"/>
    <property type="evidence" value="ECO:0007669"/>
    <property type="project" value="TreeGrafter"/>
</dbReference>
<dbReference type="InterPro" id="IPR045318">
    <property type="entry name" value="EZH1/2-like"/>
</dbReference>
<proteinExistence type="predicted"/>
<organism evidence="4 5">
    <name type="scientific">Fasciolopsis buskii</name>
    <dbReference type="NCBI Taxonomy" id="27845"/>
    <lineage>
        <taxon>Eukaryota</taxon>
        <taxon>Metazoa</taxon>
        <taxon>Spiralia</taxon>
        <taxon>Lophotrochozoa</taxon>
        <taxon>Platyhelminthes</taxon>
        <taxon>Trematoda</taxon>
        <taxon>Digenea</taxon>
        <taxon>Plagiorchiida</taxon>
        <taxon>Echinostomata</taxon>
        <taxon>Echinostomatoidea</taxon>
        <taxon>Fasciolidae</taxon>
        <taxon>Fasciolopsis</taxon>
    </lineage>
</organism>
<protein>
    <submittedName>
        <fullName evidence="4">Enhancer of zeste</fullName>
    </submittedName>
</protein>
<dbReference type="InterPro" id="IPR046341">
    <property type="entry name" value="SET_dom_sf"/>
</dbReference>
<keyword evidence="1" id="KW-0805">Transcription regulation</keyword>
<evidence type="ECO:0000313" key="4">
    <source>
        <dbReference type="EMBL" id="KAA0186710.1"/>
    </source>
</evidence>
<name>A0A8E0RSC6_9TREM</name>
<comment type="caution">
    <text evidence="4">The sequence shown here is derived from an EMBL/GenBank/DDBJ whole genome shotgun (WGS) entry which is preliminary data.</text>
</comment>
<dbReference type="InterPro" id="IPR001214">
    <property type="entry name" value="SET_dom"/>
</dbReference>
<reference evidence="4" key="1">
    <citation type="submission" date="2019-05" db="EMBL/GenBank/DDBJ databases">
        <title>Annotation for the trematode Fasciolopsis buski.</title>
        <authorList>
            <person name="Choi Y.-J."/>
        </authorList>
    </citation>
    <scope>NUCLEOTIDE SEQUENCE</scope>
    <source>
        <strain evidence="4">HT</strain>
        <tissue evidence="4">Whole worm</tissue>
    </source>
</reference>
<evidence type="ECO:0000256" key="2">
    <source>
        <dbReference type="ARBA" id="ARBA00023163"/>
    </source>
</evidence>